<keyword evidence="6" id="KW-1185">Reference proteome</keyword>
<feature type="domain" description="Bacteriophage tail tape measure N-terminal" evidence="4">
    <location>
        <begin position="226"/>
        <end position="384"/>
    </location>
</feature>
<dbReference type="Pfam" id="PF06791">
    <property type="entry name" value="TMP_2"/>
    <property type="match status" value="1"/>
</dbReference>
<feature type="region of interest" description="Disordered" evidence="2">
    <location>
        <begin position="1582"/>
        <end position="1633"/>
    </location>
</feature>
<evidence type="ECO:0000313" key="6">
    <source>
        <dbReference type="Proteomes" id="UP000550401"/>
    </source>
</evidence>
<feature type="region of interest" description="Disordered" evidence="2">
    <location>
        <begin position="1459"/>
        <end position="1479"/>
    </location>
</feature>
<dbReference type="GO" id="GO:0005815">
    <property type="term" value="C:microtubule organizing center"/>
    <property type="evidence" value="ECO:0007669"/>
    <property type="project" value="TreeGrafter"/>
</dbReference>
<reference evidence="5 6" key="1">
    <citation type="submission" date="2020-07" db="EMBL/GenBank/DDBJ databases">
        <title>Genomic Encyclopedia of Type Strains, Phase IV (KMG-V): Genome sequencing to study the core and pangenomes of soil and plant-associated prokaryotes.</title>
        <authorList>
            <person name="Whitman W."/>
        </authorList>
    </citation>
    <scope>NUCLEOTIDE SEQUENCE [LARGE SCALE GENOMIC DNA]</scope>
    <source>
        <strain evidence="5 6">RH2WT43</strain>
    </source>
</reference>
<dbReference type="GO" id="GO:0051959">
    <property type="term" value="F:dynein light intermediate chain binding"/>
    <property type="evidence" value="ECO:0007669"/>
    <property type="project" value="TreeGrafter"/>
</dbReference>
<keyword evidence="1" id="KW-0175">Coiled coil</keyword>
<dbReference type="GO" id="GO:0005737">
    <property type="term" value="C:cytoplasm"/>
    <property type="evidence" value="ECO:0007669"/>
    <property type="project" value="TreeGrafter"/>
</dbReference>
<evidence type="ECO:0000313" key="5">
    <source>
        <dbReference type="EMBL" id="MBA8886165.1"/>
    </source>
</evidence>
<evidence type="ECO:0000256" key="2">
    <source>
        <dbReference type="SAM" id="MobiDB-lite"/>
    </source>
</evidence>
<dbReference type="RefSeq" id="WP_182529270.1">
    <property type="nucleotide sequence ID" value="NZ_JACGXL010000001.1"/>
</dbReference>
<dbReference type="GO" id="GO:0031122">
    <property type="term" value="P:cytoplasmic microtubule organization"/>
    <property type="evidence" value="ECO:0007669"/>
    <property type="project" value="TreeGrafter"/>
</dbReference>
<feature type="coiled-coil region" evidence="1">
    <location>
        <begin position="576"/>
        <end position="620"/>
    </location>
</feature>
<keyword evidence="3" id="KW-1133">Transmembrane helix</keyword>
<evidence type="ECO:0000259" key="4">
    <source>
        <dbReference type="Pfam" id="PF06791"/>
    </source>
</evidence>
<feature type="transmembrane region" description="Helical" evidence="3">
    <location>
        <begin position="244"/>
        <end position="268"/>
    </location>
</feature>
<organism evidence="5 6">
    <name type="scientific">Dokdonella fugitiva</name>
    <dbReference type="NCBI Taxonomy" id="328517"/>
    <lineage>
        <taxon>Bacteria</taxon>
        <taxon>Pseudomonadati</taxon>
        <taxon>Pseudomonadota</taxon>
        <taxon>Gammaproteobacteria</taxon>
        <taxon>Lysobacterales</taxon>
        <taxon>Rhodanobacteraceae</taxon>
        <taxon>Dokdonella</taxon>
    </lineage>
</organism>
<keyword evidence="3" id="KW-0472">Membrane</keyword>
<sequence>MADQSITLRLRADGSELSAAASKASSDIKSIGAAAESASRQADQLGESEEQAAARIRDVVRASGEAKSALGGVAESQRSVAERGREAAQAATQQASAYDSIATTQAQMRAQVDALNAAEERQARAAKAAGAAAKGEAGDLTDLLGRIDPVVKKLGELDVLESRLRAARKAGKIGGEDYDTYLAKLERTRKSLSDVEGGVHKFSLANAGAVRELGVLAGEMSRGDFDRFGSSLLVLANRTNSLPALFTGVGAAIGGVLVVVGLLGAAYLKGAEESAALNRALTSTGNIAGTTAGQVEVMAQRIGAIDGRAGEARAALTQLIATGKITGDSLENAARAAKAFADVTGGELAEGVKEIAKLADDPSKGVLELNEKFHFLTATVFEHIHALQQQGDQEGATAAAMKAAADALEDRRATIVENAGYIERAWTSAKNAVSGFVDSLASIGRDSTVDEQIAGIKNELQGIDELRAKYAKGGFLASIGSALGATDRLDTRSEGLIAQLKALEDTKSATDALAKSQADQQKVQDAGARAYADQAKALTDNASKQEKLAAAVAQVHAQFEKIRASGVTEINGLSLVDAEQKRIEQLNQQYREHTVAATTRASLMQRISELQEKLATIDDSASNSLDALTKETNRYNAELRSIGSTEAQLVLDMQKAKLGLEAEASAHADANAARERAAQTHQANADAIKREQAAIVSKLASDARYEQSLLRMTDRERAVAEAQRHATEYYKQNEAAFKAQGVTLEQLTAQQAKAAGVTFDLAEQAANLNQVLSQFGEVDPFTKLVESIKQVGEELTTATDPKRVEALQRALGNMRQSMVVGVVQTSQEALRGIQSLTEEGSRSFQALQIAIDALTVVQGIAAIVNQGMGDPYTAIPRMIAMAAMIAKLGVNIKGFTGGGSNPAHSAEYRQALQGTGSVLGDEKAKSESIAKATEITANATEQLVGINRGMLDALRSLQRALGAAGNQLARGAANAEFPGLQDSTRGLLGLDPLGSALTSDPIGGAIGSFLWGGSQKVIDQGIQIAGGRLTDMLNSIVVGAYQTVKTDGGLFGSDSTKDQFGAVSADFSRQFQLVIGSIVDTVREGAKALGVLPADVEAAIAAYNVEATKISLEGLSAEDQQKALEAVFSKIFDGLAGAVVPFIDQFQKVGEGLGETLVRVATEVQVTQEAFKQLGIAVAETDPEKFAQIADGLVEATGGIDAFISGLNSFVSKFSSDAHQLDVNSQALVSAFGQANLTLPQTREGMLALMQSLDATTEQGREQIATLLRLSDVADQYYSQLDAFSKQLGLSQSGELKRQLTSIHDSAVALSQALQRAGASSDQLQRIATAAFDRMREAIEAVRSAAQESAFELGLTNAGSLDQVNAEVDRLKGIADAAKGSMHGFGSAIEDAANRARDAINLLLGDKSPLNDQRKLEVARQGLVAGTVTQDQFLEIARRLYATTSQFTREFEFAQRYPGAGQARSPGGGGGGSPGLTGEQQARLTDLLKQQQELQAQSDLVRYRELAQQYAQLADVDKKSFIDELKGAGIDLTKFAQGLGLQGEEALKAYGDNLKAQIEAQGNGAASIVDAIRELGDRITGVDTTPVNAGSPIDNPGTHAGGHDLPIAQDPRGHGGRGLPTVDEGSSPAAANGAALATKAAKASQDSADELKAMRALLQALVEEARKGSPDVVAAVAGTTDEVRQLGSAAGGRALEQRIKERR</sequence>
<name>A0A839EQY5_9GAMM</name>
<comment type="caution">
    <text evidence="5">The sequence shown here is derived from an EMBL/GenBank/DDBJ whole genome shotgun (WGS) entry which is preliminary data.</text>
</comment>
<evidence type="ECO:0000256" key="1">
    <source>
        <dbReference type="SAM" id="Coils"/>
    </source>
</evidence>
<dbReference type="GO" id="GO:0030705">
    <property type="term" value="P:cytoskeleton-dependent intracellular transport"/>
    <property type="evidence" value="ECO:0007669"/>
    <property type="project" value="TreeGrafter"/>
</dbReference>
<dbReference type="GO" id="GO:0008017">
    <property type="term" value="F:microtubule binding"/>
    <property type="evidence" value="ECO:0007669"/>
    <property type="project" value="TreeGrafter"/>
</dbReference>
<dbReference type="EMBL" id="JACGXL010000001">
    <property type="protein sequence ID" value="MBA8886165.1"/>
    <property type="molecule type" value="Genomic_DNA"/>
</dbReference>
<dbReference type="Proteomes" id="UP000550401">
    <property type="component" value="Unassembled WGS sequence"/>
</dbReference>
<feature type="compositionally biased region" description="Gly residues" evidence="2">
    <location>
        <begin position="1466"/>
        <end position="1475"/>
    </location>
</feature>
<accession>A0A839EQY5</accession>
<proteinExistence type="predicted"/>
<gene>
    <name evidence="5" type="ORF">FHW12_000356</name>
</gene>
<protein>
    <submittedName>
        <fullName evidence="5">Phage-related minor tail protein</fullName>
    </submittedName>
</protein>
<keyword evidence="3" id="KW-0812">Transmembrane</keyword>
<dbReference type="PANTHER" id="PTHR18947:SF28">
    <property type="entry name" value="GIRDIN, ISOFORM A"/>
    <property type="match status" value="1"/>
</dbReference>
<dbReference type="PANTHER" id="PTHR18947">
    <property type="entry name" value="HOOK PROTEINS"/>
    <property type="match status" value="1"/>
</dbReference>
<evidence type="ECO:0000256" key="3">
    <source>
        <dbReference type="SAM" id="Phobius"/>
    </source>
</evidence>
<dbReference type="InterPro" id="IPR009628">
    <property type="entry name" value="Phage_tape_measure_N"/>
</dbReference>